<dbReference type="Proteomes" id="UP000325606">
    <property type="component" value="Chromosome"/>
</dbReference>
<evidence type="ECO:0000259" key="1">
    <source>
        <dbReference type="Pfam" id="PF18925"/>
    </source>
</evidence>
<keyword evidence="3" id="KW-1185">Reference proteome</keyword>
<feature type="domain" description="DUF5675" evidence="1">
    <location>
        <begin position="9"/>
        <end position="135"/>
    </location>
</feature>
<evidence type="ECO:0000313" key="2">
    <source>
        <dbReference type="EMBL" id="QEW06106.1"/>
    </source>
</evidence>
<gene>
    <name evidence="2" type="ORF">F5I99_06110</name>
</gene>
<dbReference type="EMBL" id="CP044222">
    <property type="protein sequence ID" value="QEW06106.1"/>
    <property type="molecule type" value="Genomic_DNA"/>
</dbReference>
<evidence type="ECO:0000313" key="3">
    <source>
        <dbReference type="Proteomes" id="UP000325606"/>
    </source>
</evidence>
<name>A0A5J6LCG1_9GAMM</name>
<protein>
    <recommendedName>
        <fullName evidence="1">DUF5675 domain-containing protein</fullName>
    </recommendedName>
</protein>
<dbReference type="AlphaFoldDB" id="A0A5J6LCG1"/>
<dbReference type="KEGG" id="nik:F5I99_06110"/>
<proteinExistence type="predicted"/>
<reference evidence="2 3" key="1">
    <citation type="submission" date="2019-09" db="EMBL/GenBank/DDBJ databases">
        <title>Nitrincola iocasae sp. nov., a bacterium isolated from the sediment collected at a cold seep field in South China Sea.</title>
        <authorList>
            <person name="Zhang H."/>
            <person name="Wang H."/>
            <person name="Li C."/>
        </authorList>
    </citation>
    <scope>NUCLEOTIDE SEQUENCE [LARGE SCALE GENOMIC DNA]</scope>
    <source>
        <strain evidence="2 3">KXZD1103</strain>
    </source>
</reference>
<dbReference type="Pfam" id="PF18925">
    <property type="entry name" value="DUF5675"/>
    <property type="match status" value="1"/>
</dbReference>
<dbReference type="RefSeq" id="WP_151054137.1">
    <property type="nucleotide sequence ID" value="NZ_CP044222.1"/>
</dbReference>
<accession>A0A5J6LCG1</accession>
<sequence length="154" mass="17806">MPRTHLISVTRKWETEHSTISEFFISDALPHDGEIHHGFFLELEGPDTIEQRQRKRIVEGIFNLKWAISTNNRNIRRDLPLPHLYNSDVPDSRGIYIHVGNYPINSDGCLLIGRSRKVDEVSDSRSTLNALKKYLNRVGIENVRLIIKSEYQAV</sequence>
<organism evidence="2 3">
    <name type="scientific">Nitrincola iocasae</name>
    <dbReference type="NCBI Taxonomy" id="2614693"/>
    <lineage>
        <taxon>Bacteria</taxon>
        <taxon>Pseudomonadati</taxon>
        <taxon>Pseudomonadota</taxon>
        <taxon>Gammaproteobacteria</taxon>
        <taxon>Oceanospirillales</taxon>
        <taxon>Oceanospirillaceae</taxon>
        <taxon>Nitrincola</taxon>
    </lineage>
</organism>
<dbReference type="InterPro" id="IPR043732">
    <property type="entry name" value="DUF5675"/>
</dbReference>